<sequence length="105" mass="11643">APLRVNIFKSASFPLPVIFRGAHAGGTGEPGSEALIVRKKTVDCRLSQVDWEYLKNCRPQEGTVITPILPFIYRQGAITCLILLGCLLEKRMSSLRSEEEGQKVK</sequence>
<evidence type="ECO:0000313" key="2">
    <source>
        <dbReference type="Proteomes" id="UP001153269"/>
    </source>
</evidence>
<organism evidence="1 2">
    <name type="scientific">Pleuronectes platessa</name>
    <name type="common">European plaice</name>
    <dbReference type="NCBI Taxonomy" id="8262"/>
    <lineage>
        <taxon>Eukaryota</taxon>
        <taxon>Metazoa</taxon>
        <taxon>Chordata</taxon>
        <taxon>Craniata</taxon>
        <taxon>Vertebrata</taxon>
        <taxon>Euteleostomi</taxon>
        <taxon>Actinopterygii</taxon>
        <taxon>Neopterygii</taxon>
        <taxon>Teleostei</taxon>
        <taxon>Neoteleostei</taxon>
        <taxon>Acanthomorphata</taxon>
        <taxon>Carangaria</taxon>
        <taxon>Pleuronectiformes</taxon>
        <taxon>Pleuronectoidei</taxon>
        <taxon>Pleuronectidae</taxon>
        <taxon>Pleuronectes</taxon>
    </lineage>
</organism>
<comment type="caution">
    <text evidence="1">The sequence shown here is derived from an EMBL/GenBank/DDBJ whole genome shotgun (WGS) entry which is preliminary data.</text>
</comment>
<gene>
    <name evidence="1" type="ORF">PLEPLA_LOCUS29073</name>
</gene>
<accession>A0A9N7V224</accession>
<dbReference type="AlphaFoldDB" id="A0A9N7V224"/>
<dbReference type="Proteomes" id="UP001153269">
    <property type="component" value="Unassembled WGS sequence"/>
</dbReference>
<feature type="non-terminal residue" evidence="1">
    <location>
        <position position="1"/>
    </location>
</feature>
<name>A0A9N7V224_PLEPL</name>
<keyword evidence="2" id="KW-1185">Reference proteome</keyword>
<protein>
    <submittedName>
        <fullName evidence="1">Uncharacterized protein</fullName>
    </submittedName>
</protein>
<evidence type="ECO:0000313" key="1">
    <source>
        <dbReference type="EMBL" id="CAB1441295.1"/>
    </source>
</evidence>
<proteinExistence type="predicted"/>
<reference evidence="1" key="1">
    <citation type="submission" date="2020-03" db="EMBL/GenBank/DDBJ databases">
        <authorList>
            <person name="Weist P."/>
        </authorList>
    </citation>
    <scope>NUCLEOTIDE SEQUENCE</scope>
</reference>
<dbReference type="EMBL" id="CADEAL010002608">
    <property type="protein sequence ID" value="CAB1441295.1"/>
    <property type="molecule type" value="Genomic_DNA"/>
</dbReference>